<feature type="transmembrane region" description="Helical" evidence="9">
    <location>
        <begin position="38"/>
        <end position="56"/>
    </location>
</feature>
<dbReference type="InterPro" id="IPR001851">
    <property type="entry name" value="ABC_transp_permease"/>
</dbReference>
<comment type="caution">
    <text evidence="10">The sequence shown here is derived from an EMBL/GenBank/DDBJ whole genome shotgun (WGS) entry which is preliminary data.</text>
</comment>
<feature type="transmembrane region" description="Helical" evidence="9">
    <location>
        <begin position="293"/>
        <end position="312"/>
    </location>
</feature>
<evidence type="ECO:0000313" key="10">
    <source>
        <dbReference type="EMBL" id="GAA2237793.1"/>
    </source>
</evidence>
<evidence type="ECO:0000256" key="6">
    <source>
        <dbReference type="ARBA" id="ARBA00022989"/>
    </source>
</evidence>
<protein>
    <recommendedName>
        <fullName evidence="8">Autoinducer 2 import system permease protein LsrD</fullName>
    </recommendedName>
</protein>
<feature type="transmembrane region" description="Helical" evidence="9">
    <location>
        <begin position="147"/>
        <end position="166"/>
    </location>
</feature>
<dbReference type="RefSeq" id="WP_259479823.1">
    <property type="nucleotide sequence ID" value="NZ_BAAAQY010000006.1"/>
</dbReference>
<feature type="transmembrane region" description="Helical" evidence="9">
    <location>
        <begin position="186"/>
        <end position="206"/>
    </location>
</feature>
<accession>A0ABN3DP06</accession>
<comment type="subcellular location">
    <subcellularLocation>
        <location evidence="1">Cell membrane</location>
        <topology evidence="1">Multi-pass membrane protein</topology>
    </subcellularLocation>
</comment>
<feature type="transmembrane region" description="Helical" evidence="9">
    <location>
        <begin position="318"/>
        <end position="336"/>
    </location>
</feature>
<feature type="transmembrane region" description="Helical" evidence="9">
    <location>
        <begin position="94"/>
        <end position="112"/>
    </location>
</feature>
<evidence type="ECO:0000256" key="7">
    <source>
        <dbReference type="ARBA" id="ARBA00023136"/>
    </source>
</evidence>
<name>A0ABN3DP06_9MICO</name>
<reference evidence="10 11" key="1">
    <citation type="journal article" date="2019" name="Int. J. Syst. Evol. Microbiol.">
        <title>The Global Catalogue of Microorganisms (GCM) 10K type strain sequencing project: providing services to taxonomists for standard genome sequencing and annotation.</title>
        <authorList>
            <consortium name="The Broad Institute Genomics Platform"/>
            <consortium name="The Broad Institute Genome Sequencing Center for Infectious Disease"/>
            <person name="Wu L."/>
            <person name="Ma J."/>
        </authorList>
    </citation>
    <scope>NUCLEOTIDE SEQUENCE [LARGE SCALE GENOMIC DNA]</scope>
    <source>
        <strain evidence="10 11">JCM 16117</strain>
    </source>
</reference>
<keyword evidence="6 9" id="KW-1133">Transmembrane helix</keyword>
<evidence type="ECO:0000256" key="4">
    <source>
        <dbReference type="ARBA" id="ARBA00022519"/>
    </source>
</evidence>
<evidence type="ECO:0000256" key="3">
    <source>
        <dbReference type="ARBA" id="ARBA00022475"/>
    </source>
</evidence>
<feature type="transmembrane region" description="Helical" evidence="9">
    <location>
        <begin position="261"/>
        <end position="281"/>
    </location>
</feature>
<keyword evidence="4" id="KW-0997">Cell inner membrane</keyword>
<feature type="transmembrane region" description="Helical" evidence="9">
    <location>
        <begin position="118"/>
        <end position="140"/>
    </location>
</feature>
<dbReference type="CDD" id="cd06579">
    <property type="entry name" value="TM_PBP1_transp_AraH_like"/>
    <property type="match status" value="1"/>
</dbReference>
<evidence type="ECO:0000256" key="5">
    <source>
        <dbReference type="ARBA" id="ARBA00022692"/>
    </source>
</evidence>
<organism evidence="10 11">
    <name type="scientific">Herbiconiux moechotypicola</name>
    <dbReference type="NCBI Taxonomy" id="637393"/>
    <lineage>
        <taxon>Bacteria</taxon>
        <taxon>Bacillati</taxon>
        <taxon>Actinomycetota</taxon>
        <taxon>Actinomycetes</taxon>
        <taxon>Micrococcales</taxon>
        <taxon>Microbacteriaceae</taxon>
        <taxon>Herbiconiux</taxon>
    </lineage>
</organism>
<dbReference type="PANTHER" id="PTHR32196">
    <property type="entry name" value="ABC TRANSPORTER PERMEASE PROTEIN YPHD-RELATED-RELATED"/>
    <property type="match status" value="1"/>
</dbReference>
<keyword evidence="2" id="KW-0813">Transport</keyword>
<sequence length="343" mass="35011">MTTATTTPTPTPPNPGLLFDEPALPLHRRILSSFRGPVGSISFTLAVTLLVGLVWIGPEFLSPSNIQIVGVSVAIPLIVGVMASFALLAGVVDLSIGSMVGFGAVVFNQLVAAGLNPWLVALITILVGAVVGLTNAFVIVRFGAEPLAVTLGMLTLLRGLCQVIVVNAPPSTLIEPLYNVTQGALLGFPTLLLIGIGVTLIAAGIVSKTRIGRKVQAVGGDDRAAARAGISVSKVRVIALVVSSVGAAIGGILYVGQLGSASNVLGTGLEFQIYAALMIGGYSITRGGVGNPIGGLLGLLVVAGITNILNITFIDPDYLDLIVAIILLVAVLVDRLRGGDAFE</sequence>
<keyword evidence="11" id="KW-1185">Reference proteome</keyword>
<evidence type="ECO:0000256" key="8">
    <source>
        <dbReference type="ARBA" id="ARBA00039381"/>
    </source>
</evidence>
<keyword evidence="7 9" id="KW-0472">Membrane</keyword>
<keyword evidence="3" id="KW-1003">Cell membrane</keyword>
<dbReference type="Proteomes" id="UP001500929">
    <property type="component" value="Unassembled WGS sequence"/>
</dbReference>
<gene>
    <name evidence="10" type="ORF">GCM10009851_23590</name>
</gene>
<proteinExistence type="predicted"/>
<evidence type="ECO:0000256" key="1">
    <source>
        <dbReference type="ARBA" id="ARBA00004651"/>
    </source>
</evidence>
<evidence type="ECO:0000256" key="9">
    <source>
        <dbReference type="SAM" id="Phobius"/>
    </source>
</evidence>
<dbReference type="EMBL" id="BAAAQY010000006">
    <property type="protein sequence ID" value="GAA2237793.1"/>
    <property type="molecule type" value="Genomic_DNA"/>
</dbReference>
<evidence type="ECO:0000313" key="11">
    <source>
        <dbReference type="Proteomes" id="UP001500929"/>
    </source>
</evidence>
<dbReference type="PANTHER" id="PTHR32196:SF71">
    <property type="entry name" value="AUTOINDUCER 2 IMPORT SYSTEM PERMEASE PROTEIN LSRD"/>
    <property type="match status" value="1"/>
</dbReference>
<feature type="transmembrane region" description="Helical" evidence="9">
    <location>
        <begin position="237"/>
        <end position="255"/>
    </location>
</feature>
<evidence type="ECO:0000256" key="2">
    <source>
        <dbReference type="ARBA" id="ARBA00022448"/>
    </source>
</evidence>
<keyword evidence="5 9" id="KW-0812">Transmembrane</keyword>
<feature type="transmembrane region" description="Helical" evidence="9">
    <location>
        <begin position="68"/>
        <end position="87"/>
    </location>
</feature>
<dbReference type="Pfam" id="PF02653">
    <property type="entry name" value="BPD_transp_2"/>
    <property type="match status" value="1"/>
</dbReference>